<keyword evidence="2" id="KW-1185">Reference proteome</keyword>
<feature type="non-terminal residue" evidence="1">
    <location>
        <position position="1"/>
    </location>
</feature>
<reference evidence="1 2" key="1">
    <citation type="submission" date="2016-12" db="EMBL/GenBank/DDBJ databases">
        <title>The genomes of Aspergillus section Nigri reveals drivers in fungal speciation.</title>
        <authorList>
            <consortium name="DOE Joint Genome Institute"/>
            <person name="Vesth T.C."/>
            <person name="Nybo J."/>
            <person name="Theobald S."/>
            <person name="Brandl J."/>
            <person name="Frisvad J.C."/>
            <person name="Nielsen K.F."/>
            <person name="Lyhne E.K."/>
            <person name="Kogle M.E."/>
            <person name="Kuo A."/>
            <person name="Riley R."/>
            <person name="Clum A."/>
            <person name="Nolan M."/>
            <person name="Lipzen A."/>
            <person name="Salamov A."/>
            <person name="Henrissat B."/>
            <person name="Wiebenga A."/>
            <person name="De Vries R.P."/>
            <person name="Grigoriev I.V."/>
            <person name="Mortensen U.H."/>
            <person name="Andersen M.R."/>
            <person name="Baker S.E."/>
        </authorList>
    </citation>
    <scope>NUCLEOTIDE SEQUENCE [LARGE SCALE GENOMIC DNA]</scope>
    <source>
        <strain evidence="1 2">CBS 115572</strain>
    </source>
</reference>
<proteinExistence type="predicted"/>
<name>A0A317VCY9_9EURO</name>
<evidence type="ECO:0000313" key="2">
    <source>
        <dbReference type="Proteomes" id="UP000246702"/>
    </source>
</evidence>
<dbReference type="EMBL" id="MSFK01000038">
    <property type="protein sequence ID" value="PWY70868.1"/>
    <property type="molecule type" value="Genomic_DNA"/>
</dbReference>
<comment type="caution">
    <text evidence="1">The sequence shown here is derived from an EMBL/GenBank/DDBJ whole genome shotgun (WGS) entry which is preliminary data.</text>
</comment>
<accession>A0A317VCY9</accession>
<dbReference type="GeneID" id="37118716"/>
<dbReference type="RefSeq" id="XP_025462762.1">
    <property type="nucleotide sequence ID" value="XM_025616573.1"/>
</dbReference>
<sequence>LLLEYDHLSQLPPPLIRKHKYRPAPTPNLLQPSLTNISSLHLPIFKPSHINNLNLIPNTMHLLQILAVLGATMTATQAFDCTPTQLHIGTIAGCGTNKRGPNWFAWFDNQSPCSGVDLGLVNSYNDNGLCNVTAQFPGRGQVAFGGCTKRPDTMSQAGPPTSVTLQDGYVLDCRAASEREIACPSPCDRRASIAVTSNYTCTEREML</sequence>
<dbReference type="Proteomes" id="UP000246702">
    <property type="component" value="Unassembled WGS sequence"/>
</dbReference>
<dbReference type="OrthoDB" id="4452886at2759"/>
<gene>
    <name evidence="1" type="ORF">BO94DRAFT_609181</name>
</gene>
<dbReference type="AlphaFoldDB" id="A0A317VCY9"/>
<organism evidence="1 2">
    <name type="scientific">Aspergillus sclerotioniger CBS 115572</name>
    <dbReference type="NCBI Taxonomy" id="1450535"/>
    <lineage>
        <taxon>Eukaryota</taxon>
        <taxon>Fungi</taxon>
        <taxon>Dikarya</taxon>
        <taxon>Ascomycota</taxon>
        <taxon>Pezizomycotina</taxon>
        <taxon>Eurotiomycetes</taxon>
        <taxon>Eurotiomycetidae</taxon>
        <taxon>Eurotiales</taxon>
        <taxon>Aspergillaceae</taxon>
        <taxon>Aspergillus</taxon>
        <taxon>Aspergillus subgen. Circumdati</taxon>
    </lineage>
</organism>
<protein>
    <submittedName>
        <fullName evidence="1">Uncharacterized protein</fullName>
    </submittedName>
</protein>
<evidence type="ECO:0000313" key="1">
    <source>
        <dbReference type="EMBL" id="PWY70868.1"/>
    </source>
</evidence>